<keyword evidence="3" id="KW-1185">Reference proteome</keyword>
<protein>
    <submittedName>
        <fullName evidence="2">Uncharacterized protein</fullName>
    </submittedName>
</protein>
<proteinExistence type="predicted"/>
<gene>
    <name evidence="2" type="ORF">CNR37_00115</name>
</gene>
<dbReference type="EMBL" id="MG018930">
    <property type="protein sequence ID" value="ATW58322.1"/>
    <property type="molecule type" value="Genomic_DNA"/>
</dbReference>
<evidence type="ECO:0000313" key="2">
    <source>
        <dbReference type="EMBL" id="ATW58322.1"/>
    </source>
</evidence>
<reference evidence="2 3" key="1">
    <citation type="submission" date="2017-09" db="EMBL/GenBank/DDBJ databases">
        <authorList>
            <person name="Ehlers B."/>
            <person name="Leendertz F.H."/>
        </authorList>
    </citation>
    <scope>NUCLEOTIDE SEQUENCE [LARGE SCALE GENOMIC DNA]</scope>
</reference>
<organism evidence="2 3">
    <name type="scientific">Pseudomonas phage ventosus</name>
    <dbReference type="NCBI Taxonomy" id="2048980"/>
    <lineage>
        <taxon>Viruses</taxon>
        <taxon>Duplodnaviria</taxon>
        <taxon>Heunggongvirae</taxon>
        <taxon>Uroviricota</taxon>
        <taxon>Caudoviricetes</taxon>
        <taxon>Vandenendeviridae</taxon>
        <taxon>Gorskivirinae</taxon>
        <taxon>Ventosusvirus</taxon>
        <taxon>Ventosusvirus ventosus</taxon>
    </lineage>
</organism>
<name>A0A2H4P816_9CAUD</name>
<sequence>MTQYEIGDKVQYTLNGSSQRHTGTVKAVGDRLLGVERDAATYIYDAVEKVKASPLNRLNTHAQRAGLKVGDTVEVLDQEYVAYFGTSHVTLLKDDGSEMPMFGIRGSYGVATKSLWIRLQDVRKVGEGPKTGVKWSEAPAGATHYSLRSEHGSKWHKLDESGDWHFAISDYDKSTRYIKYTDRKAIYPETMVAIPGVTVEVNLLNATLKEVKALQEQSRTKTADVANLQRDIARLNVEAQGKLDEIRAAGFEVKGGELVKTPAVKPWRDWKDGDRVRCITREGKGLASIIIGGTYRVKVDRCGDIGVVDADGDMMIACVRNGCFEWLEAAPQDLSGVHVTQWRRGDTIRNVSDADIGHGDITVGKEYKLLTNGCVEFIDDRGDRRYRSAHNYVLVRRA</sequence>
<accession>A0A2H4P816</accession>
<evidence type="ECO:0000256" key="1">
    <source>
        <dbReference type="SAM" id="Coils"/>
    </source>
</evidence>
<feature type="coiled-coil region" evidence="1">
    <location>
        <begin position="211"/>
        <end position="245"/>
    </location>
</feature>
<evidence type="ECO:0000313" key="3">
    <source>
        <dbReference type="Proteomes" id="UP000241096"/>
    </source>
</evidence>
<dbReference type="Proteomes" id="UP000241096">
    <property type="component" value="Segment"/>
</dbReference>
<keyword evidence="1" id="KW-0175">Coiled coil</keyword>